<feature type="compositionally biased region" description="Polar residues" evidence="1">
    <location>
        <begin position="51"/>
        <end position="60"/>
    </location>
</feature>
<evidence type="ECO:0000313" key="3">
    <source>
        <dbReference type="Proteomes" id="UP001172159"/>
    </source>
</evidence>
<comment type="caution">
    <text evidence="2">The sequence shown here is derived from an EMBL/GenBank/DDBJ whole genome shotgun (WGS) entry which is preliminary data.</text>
</comment>
<organism evidence="2 3">
    <name type="scientific">Apiosordaria backusii</name>
    <dbReference type="NCBI Taxonomy" id="314023"/>
    <lineage>
        <taxon>Eukaryota</taxon>
        <taxon>Fungi</taxon>
        <taxon>Dikarya</taxon>
        <taxon>Ascomycota</taxon>
        <taxon>Pezizomycotina</taxon>
        <taxon>Sordariomycetes</taxon>
        <taxon>Sordariomycetidae</taxon>
        <taxon>Sordariales</taxon>
        <taxon>Lasiosphaeriaceae</taxon>
        <taxon>Apiosordaria</taxon>
    </lineage>
</organism>
<accession>A0AA40AIL9</accession>
<proteinExistence type="predicted"/>
<feature type="region of interest" description="Disordered" evidence="1">
    <location>
        <begin position="140"/>
        <end position="181"/>
    </location>
</feature>
<evidence type="ECO:0000256" key="1">
    <source>
        <dbReference type="SAM" id="MobiDB-lite"/>
    </source>
</evidence>
<reference evidence="2" key="1">
    <citation type="submission" date="2023-06" db="EMBL/GenBank/DDBJ databases">
        <title>Genome-scale phylogeny and comparative genomics of the fungal order Sordariales.</title>
        <authorList>
            <consortium name="Lawrence Berkeley National Laboratory"/>
            <person name="Hensen N."/>
            <person name="Bonometti L."/>
            <person name="Westerberg I."/>
            <person name="Brannstrom I.O."/>
            <person name="Guillou S."/>
            <person name="Cros-Aarteil S."/>
            <person name="Calhoun S."/>
            <person name="Haridas S."/>
            <person name="Kuo A."/>
            <person name="Mondo S."/>
            <person name="Pangilinan J."/>
            <person name="Riley R."/>
            <person name="Labutti K."/>
            <person name="Andreopoulos B."/>
            <person name="Lipzen A."/>
            <person name="Chen C."/>
            <person name="Yanf M."/>
            <person name="Daum C."/>
            <person name="Ng V."/>
            <person name="Clum A."/>
            <person name="Steindorff A."/>
            <person name="Ohm R."/>
            <person name="Martin F."/>
            <person name="Silar P."/>
            <person name="Natvig D."/>
            <person name="Lalanne C."/>
            <person name="Gautier V."/>
            <person name="Ament-Velasquez S.L."/>
            <person name="Kruys A."/>
            <person name="Hutchinson M.I."/>
            <person name="Powell A.J."/>
            <person name="Barry K."/>
            <person name="Miller A.N."/>
            <person name="Grigoriev I.V."/>
            <person name="Debuchy R."/>
            <person name="Gladieux P."/>
            <person name="Thoren M.H."/>
            <person name="Johannesson H."/>
        </authorList>
    </citation>
    <scope>NUCLEOTIDE SEQUENCE</scope>
    <source>
        <strain evidence="2">CBS 540.89</strain>
    </source>
</reference>
<evidence type="ECO:0000313" key="2">
    <source>
        <dbReference type="EMBL" id="KAK0716534.1"/>
    </source>
</evidence>
<feature type="region of interest" description="Disordered" evidence="1">
    <location>
        <begin position="26"/>
        <end position="62"/>
    </location>
</feature>
<protein>
    <submittedName>
        <fullName evidence="2">Uncharacterized protein</fullName>
    </submittedName>
</protein>
<name>A0AA40AIL9_9PEZI</name>
<sequence length="264" mass="29857">MAYQLPQEKALPPLTLQWLDSMTGRILRPRPSPHRSLTSSSIKGAPKAKSQIPTTNQKGATTEWRVDADITTPPTTVAEPHNQRGQRKRVHLSGQTINLITGDAHLVAKRHRREWLDEVEYLRFEAEVDQIELEARRHGQDHSNIPFPTGYETKDDSDDEWVRSSTTTKVTTEHEANDDEEQQLNKSLALAARNKIDSMLACPRYADQSLLRRRGAGRVGSVGEKLRLALAEEPFVIRLQVRKQVDGKTVLHPLTLDLDNLTIE</sequence>
<dbReference type="AlphaFoldDB" id="A0AA40AIL9"/>
<dbReference type="Proteomes" id="UP001172159">
    <property type="component" value="Unassembled WGS sequence"/>
</dbReference>
<keyword evidence="3" id="KW-1185">Reference proteome</keyword>
<gene>
    <name evidence="2" type="ORF">B0T21DRAFT_415256</name>
</gene>
<dbReference type="EMBL" id="JAUKTV010000014">
    <property type="protein sequence ID" value="KAK0716534.1"/>
    <property type="molecule type" value="Genomic_DNA"/>
</dbReference>